<dbReference type="EMBL" id="QZCH01000018">
    <property type="protein sequence ID" value="RJG42318.1"/>
    <property type="molecule type" value="Genomic_DNA"/>
</dbReference>
<dbReference type="InterPro" id="IPR011037">
    <property type="entry name" value="Pyrv_Knase-like_insert_dom_sf"/>
</dbReference>
<name>A0A418YCU0_9GAMM</name>
<dbReference type="SUPFAM" id="SSF141673">
    <property type="entry name" value="MOSC N-terminal domain-like"/>
    <property type="match status" value="1"/>
</dbReference>
<dbReference type="Gene3D" id="2.40.30.10">
    <property type="entry name" value="Translation factors"/>
    <property type="match status" value="1"/>
</dbReference>
<evidence type="ECO:0000256" key="6">
    <source>
        <dbReference type="ARBA" id="ARBA00023002"/>
    </source>
</evidence>
<evidence type="ECO:0000313" key="15">
    <source>
        <dbReference type="EMBL" id="RJG42318.1"/>
    </source>
</evidence>
<comment type="cofactor">
    <cofactor evidence="1">
        <name>FAD</name>
        <dbReference type="ChEBI" id="CHEBI:57692"/>
    </cofactor>
</comment>
<dbReference type="CDD" id="cd00207">
    <property type="entry name" value="fer2"/>
    <property type="match status" value="1"/>
</dbReference>
<evidence type="ECO:0000256" key="4">
    <source>
        <dbReference type="ARBA" id="ARBA00022723"/>
    </source>
</evidence>
<evidence type="ECO:0000256" key="7">
    <source>
        <dbReference type="ARBA" id="ARBA00023004"/>
    </source>
</evidence>
<dbReference type="Proteomes" id="UP000283255">
    <property type="component" value="Unassembled WGS sequence"/>
</dbReference>
<keyword evidence="5" id="KW-0274">FAD</keyword>
<organism evidence="15 16">
    <name type="scientific">Motilimonas pumila</name>
    <dbReference type="NCBI Taxonomy" id="2303987"/>
    <lineage>
        <taxon>Bacteria</taxon>
        <taxon>Pseudomonadati</taxon>
        <taxon>Pseudomonadota</taxon>
        <taxon>Gammaproteobacteria</taxon>
        <taxon>Alteromonadales</taxon>
        <taxon>Alteromonadales genera incertae sedis</taxon>
        <taxon>Motilimonas</taxon>
    </lineage>
</organism>
<feature type="domain" description="FAD-binding FR-type" evidence="14">
    <location>
        <begin position="294"/>
        <end position="397"/>
    </location>
</feature>
<dbReference type="InterPro" id="IPR039261">
    <property type="entry name" value="FNR_nucleotide-bd"/>
</dbReference>
<reference evidence="15 16" key="2">
    <citation type="submission" date="2019-01" db="EMBL/GenBank/DDBJ databases">
        <title>Motilimonas pumilus sp. nov., isolated from the gut of sea cucumber (Apostichopus japonicus).</title>
        <authorList>
            <person name="Wang F.-Q."/>
            <person name="Ren L.-H."/>
            <person name="Lin Y.-W."/>
            <person name="Sun G.-H."/>
            <person name="Du Z.-J."/>
            <person name="Zhao J.-X."/>
            <person name="Liu X.-J."/>
            <person name="Liu L.-J."/>
        </authorList>
    </citation>
    <scope>NUCLEOTIDE SEQUENCE [LARGE SCALE GENOMIC DNA]</scope>
    <source>
        <strain evidence="15 16">PLHSC7-2</strain>
    </source>
</reference>
<dbReference type="PRINTS" id="PR00406">
    <property type="entry name" value="CYTB5RDTASE"/>
</dbReference>
<dbReference type="InterPro" id="IPR005302">
    <property type="entry name" value="MoCF_Sase_C"/>
</dbReference>
<proteinExistence type="inferred from homology"/>
<dbReference type="InterPro" id="IPR001041">
    <property type="entry name" value="2Fe-2S_ferredoxin-type"/>
</dbReference>
<keyword evidence="8" id="KW-0411">Iron-sulfur</keyword>
<evidence type="ECO:0000259" key="12">
    <source>
        <dbReference type="PROSITE" id="PS51085"/>
    </source>
</evidence>
<feature type="domain" description="MOSC" evidence="13">
    <location>
        <begin position="110"/>
        <end position="266"/>
    </location>
</feature>
<dbReference type="InterPro" id="IPR001709">
    <property type="entry name" value="Flavoprot_Pyr_Nucl_cyt_Rdtase"/>
</dbReference>
<evidence type="ECO:0000256" key="1">
    <source>
        <dbReference type="ARBA" id="ARBA00001974"/>
    </source>
</evidence>
<dbReference type="Gene3D" id="3.40.50.80">
    <property type="entry name" value="Nucleotide-binding domain of ferredoxin-NADP reductase (FNR) module"/>
    <property type="match status" value="1"/>
</dbReference>
<keyword evidence="3" id="KW-0001">2Fe-2S</keyword>
<gene>
    <name evidence="15" type="ORF">D1Z90_13650</name>
</gene>
<keyword evidence="2" id="KW-0285">Flavoprotein</keyword>
<dbReference type="Gene3D" id="3.10.20.30">
    <property type="match status" value="1"/>
</dbReference>
<dbReference type="PROSITE" id="PS51384">
    <property type="entry name" value="FAD_FR"/>
    <property type="match status" value="1"/>
</dbReference>
<dbReference type="InterPro" id="IPR050415">
    <property type="entry name" value="MRET"/>
</dbReference>
<evidence type="ECO:0000259" key="14">
    <source>
        <dbReference type="PROSITE" id="PS51384"/>
    </source>
</evidence>
<dbReference type="SUPFAM" id="SSF52343">
    <property type="entry name" value="Ferredoxin reductase-like, C-terminal NADP-linked domain"/>
    <property type="match status" value="1"/>
</dbReference>
<evidence type="ECO:0000256" key="3">
    <source>
        <dbReference type="ARBA" id="ARBA00022714"/>
    </source>
</evidence>
<dbReference type="InterPro" id="IPR012675">
    <property type="entry name" value="Beta-grasp_dom_sf"/>
</dbReference>
<dbReference type="InterPro" id="IPR017927">
    <property type="entry name" value="FAD-bd_FR_type"/>
</dbReference>
<dbReference type="InterPro" id="IPR036010">
    <property type="entry name" value="2Fe-2S_ferredoxin-like_sf"/>
</dbReference>
<dbReference type="RefSeq" id="WP_119911334.1">
    <property type="nucleotide sequence ID" value="NZ_QZCH01000018.1"/>
</dbReference>
<dbReference type="InterPro" id="IPR008333">
    <property type="entry name" value="Cbr1-like_FAD-bd_dom"/>
</dbReference>
<dbReference type="Pfam" id="PF00111">
    <property type="entry name" value="Fer2"/>
    <property type="match status" value="1"/>
</dbReference>
<dbReference type="PRINTS" id="PR00371">
    <property type="entry name" value="FPNCR"/>
</dbReference>
<dbReference type="AlphaFoldDB" id="A0A418YCU0"/>
<dbReference type="Pfam" id="PF00970">
    <property type="entry name" value="FAD_binding_6"/>
    <property type="match status" value="1"/>
</dbReference>
<comment type="caution">
    <text evidence="15">The sequence shown here is derived from an EMBL/GenBank/DDBJ whole genome shotgun (WGS) entry which is preliminary data.</text>
</comment>
<evidence type="ECO:0000259" key="13">
    <source>
        <dbReference type="PROSITE" id="PS51340"/>
    </source>
</evidence>
<dbReference type="GO" id="GO:0016491">
    <property type="term" value="F:oxidoreductase activity"/>
    <property type="evidence" value="ECO:0007669"/>
    <property type="project" value="UniProtKB-KW"/>
</dbReference>
<dbReference type="InterPro" id="IPR006058">
    <property type="entry name" value="2Fe2S_fd_BS"/>
</dbReference>
<dbReference type="SUPFAM" id="SSF50800">
    <property type="entry name" value="PK beta-barrel domain-like"/>
    <property type="match status" value="1"/>
</dbReference>
<keyword evidence="9" id="KW-0830">Ubiquinone</keyword>
<dbReference type="Pfam" id="PF03476">
    <property type="entry name" value="MOSC_N"/>
    <property type="match status" value="1"/>
</dbReference>
<protein>
    <submittedName>
        <fullName evidence="15">MOSC domain-containing protein</fullName>
    </submittedName>
</protein>
<dbReference type="PROSITE" id="PS51085">
    <property type="entry name" value="2FE2S_FER_2"/>
    <property type="match status" value="1"/>
</dbReference>
<comment type="similarity">
    <text evidence="11">In the N-terminal section; belongs to the FAD-binding oxidoreductase type 6 family.</text>
</comment>
<reference evidence="15 16" key="1">
    <citation type="submission" date="2018-09" db="EMBL/GenBank/DDBJ databases">
        <authorList>
            <person name="Wang F."/>
        </authorList>
    </citation>
    <scope>NUCLEOTIDE SEQUENCE [LARGE SCALE GENOMIC DNA]</scope>
    <source>
        <strain evidence="15 16">PLHSC7-2</strain>
    </source>
</reference>
<evidence type="ECO:0000256" key="9">
    <source>
        <dbReference type="ARBA" id="ARBA00023075"/>
    </source>
</evidence>
<feature type="domain" description="2Fe-2S ferredoxin-type" evidence="12">
    <location>
        <begin position="544"/>
        <end position="629"/>
    </location>
</feature>
<evidence type="ECO:0000256" key="2">
    <source>
        <dbReference type="ARBA" id="ARBA00022630"/>
    </source>
</evidence>
<dbReference type="GO" id="GO:0030151">
    <property type="term" value="F:molybdenum ion binding"/>
    <property type="evidence" value="ECO:0007669"/>
    <property type="project" value="InterPro"/>
</dbReference>
<evidence type="ECO:0000256" key="5">
    <source>
        <dbReference type="ARBA" id="ARBA00022827"/>
    </source>
</evidence>
<dbReference type="GO" id="GO:0051537">
    <property type="term" value="F:2 iron, 2 sulfur cluster binding"/>
    <property type="evidence" value="ECO:0007669"/>
    <property type="project" value="UniProtKB-KW"/>
</dbReference>
<evidence type="ECO:0000256" key="10">
    <source>
        <dbReference type="ARBA" id="ARBA00034078"/>
    </source>
</evidence>
<accession>A0A418YCU0</accession>
<dbReference type="GO" id="GO:0030170">
    <property type="term" value="F:pyridoxal phosphate binding"/>
    <property type="evidence" value="ECO:0007669"/>
    <property type="project" value="InterPro"/>
</dbReference>
<dbReference type="SUPFAM" id="SSF63380">
    <property type="entry name" value="Riboflavin synthase domain-like"/>
    <property type="match status" value="1"/>
</dbReference>
<dbReference type="OrthoDB" id="581532at2"/>
<dbReference type="SUPFAM" id="SSF54292">
    <property type="entry name" value="2Fe-2S ferredoxin-like"/>
    <property type="match status" value="1"/>
</dbReference>
<dbReference type="CDD" id="cd06215">
    <property type="entry name" value="FNR_iron_sulfur_binding_1"/>
    <property type="match status" value="1"/>
</dbReference>
<dbReference type="PANTHER" id="PTHR47354">
    <property type="entry name" value="NADH OXIDOREDUCTASE HCR"/>
    <property type="match status" value="1"/>
</dbReference>
<keyword evidence="4" id="KW-0479">Metal-binding</keyword>
<dbReference type="Pfam" id="PF00175">
    <property type="entry name" value="NAD_binding_1"/>
    <property type="match status" value="1"/>
</dbReference>
<comment type="cofactor">
    <cofactor evidence="10">
        <name>[2Fe-2S] cluster</name>
        <dbReference type="ChEBI" id="CHEBI:190135"/>
    </cofactor>
</comment>
<dbReference type="PROSITE" id="PS51340">
    <property type="entry name" value="MOSC"/>
    <property type="match status" value="1"/>
</dbReference>
<dbReference type="InterPro" id="IPR001433">
    <property type="entry name" value="OxRdtase_FAD/NAD-bd"/>
</dbReference>
<keyword evidence="7" id="KW-0408">Iron</keyword>
<dbReference type="PROSITE" id="PS00197">
    <property type="entry name" value="2FE2S_FER_1"/>
    <property type="match status" value="1"/>
</dbReference>
<evidence type="ECO:0000256" key="8">
    <source>
        <dbReference type="ARBA" id="ARBA00023014"/>
    </source>
</evidence>
<dbReference type="InterPro" id="IPR005303">
    <property type="entry name" value="MOCOS_middle"/>
</dbReference>
<evidence type="ECO:0000256" key="11">
    <source>
        <dbReference type="ARBA" id="ARBA00061434"/>
    </source>
</evidence>
<dbReference type="PANTHER" id="PTHR47354:SF6">
    <property type="entry name" value="NADH OXIDOREDUCTASE HCR"/>
    <property type="match status" value="1"/>
</dbReference>
<keyword evidence="16" id="KW-1185">Reference proteome</keyword>
<keyword evidence="6" id="KW-0560">Oxidoreductase</keyword>
<sequence>MSQGQLKQITVYPIKSTAGIHTNHSYVESLGLSFDRRFMLVNPRGQFITARTVPELTQVHTAIVDNGLQVRAPGMPSLTIDKRNFGDMQLDVTVWSDDFKAVWCHRDYDTWFSEFLGQKCRLVFIGDEHDSLRNQADNDGALSFADGYPLLLISQASLDDLNQRAQSPVVMDQFRPNLVVSGTPAFAEDSWRKIRIGEVEFSVEKPCSRCVFTTLDPQTATKSPDNEPLQTLQKYRKGEDGNVYFGQNLKPLNRGKISVFDKVEVLDVRQPEQYVNHAPKHLSAAPLHNQWPAGELKTLLCVAVEQESHDVKTFRFMAKPEHRFHYQAGQYISISLEIDGHPVKRTYTLSSTPSRPDLISITVKRVPKGKASNWLHDTFQAGDTLQALPPAGQFHLGKADQAPLLMISAGVGITPMLSMLRQISDGHQARDIVFLHSAKQPQDLLCQSELDFIASLQPQIQWQYFLTQTTAKEAELLGYQAGRISQGDLAKVADLTTRQVFVCGPAAFMEQVKQDLLALGLPKEQYFDESFGLFECEQSPAVDCQILFDSWDTMVSGNNQQTVLEQAENAGLALPFSCRGGMCGACKVRLDSGEVNTLSDSALTPQEQEQGIILACSCIPQTDLVISQH</sequence>
<dbReference type="Pfam" id="PF03473">
    <property type="entry name" value="MOSC"/>
    <property type="match status" value="1"/>
</dbReference>
<evidence type="ECO:0000313" key="16">
    <source>
        <dbReference type="Proteomes" id="UP000283255"/>
    </source>
</evidence>
<dbReference type="InterPro" id="IPR017938">
    <property type="entry name" value="Riboflavin_synthase-like_b-brl"/>
</dbReference>